<feature type="domain" description="T-SNARE coiled-coil homology" evidence="8">
    <location>
        <begin position="550"/>
        <end position="612"/>
    </location>
</feature>
<evidence type="ECO:0000256" key="3">
    <source>
        <dbReference type="ARBA" id="ARBA00023224"/>
    </source>
</evidence>
<evidence type="ECO:0000313" key="11">
    <source>
        <dbReference type="Proteomes" id="UP000000442"/>
    </source>
</evidence>
<name>C0QL48_DESAH</name>
<dbReference type="Gene3D" id="1.10.287.950">
    <property type="entry name" value="Methyl-accepting chemotaxis protein"/>
    <property type="match status" value="1"/>
</dbReference>
<comment type="subcellular location">
    <subcellularLocation>
        <location evidence="1">Cell inner membrane</location>
        <topology evidence="1">Multi-pass membrane protein</topology>
    </subcellularLocation>
</comment>
<dbReference type="Gene3D" id="3.30.450.20">
    <property type="entry name" value="PAS domain"/>
    <property type="match status" value="1"/>
</dbReference>
<evidence type="ECO:0000256" key="1">
    <source>
        <dbReference type="ARBA" id="ARBA00004429"/>
    </source>
</evidence>
<dbReference type="Proteomes" id="UP000000442">
    <property type="component" value="Chromosome"/>
</dbReference>
<dbReference type="Pfam" id="PF00672">
    <property type="entry name" value="HAMP"/>
    <property type="match status" value="1"/>
</dbReference>
<dbReference type="SMART" id="SM00283">
    <property type="entry name" value="MA"/>
    <property type="match status" value="1"/>
</dbReference>
<dbReference type="PANTHER" id="PTHR32089">
    <property type="entry name" value="METHYL-ACCEPTING CHEMOTAXIS PROTEIN MCPB"/>
    <property type="match status" value="1"/>
</dbReference>
<dbReference type="OrthoDB" id="5428110at2"/>
<dbReference type="InterPro" id="IPR004089">
    <property type="entry name" value="MCPsignal_dom"/>
</dbReference>
<dbReference type="AlphaFoldDB" id="C0QL48"/>
<evidence type="ECO:0000256" key="2">
    <source>
        <dbReference type="ARBA" id="ARBA00022519"/>
    </source>
</evidence>
<feature type="transmembrane region" description="Helical" evidence="6">
    <location>
        <begin position="298"/>
        <end position="316"/>
    </location>
</feature>
<dbReference type="PROSITE" id="PS50885">
    <property type="entry name" value="HAMP"/>
    <property type="match status" value="1"/>
</dbReference>
<keyword evidence="11" id="KW-1185">Reference proteome</keyword>
<keyword evidence="2" id="KW-1003">Cell membrane</keyword>
<dbReference type="CDD" id="cd06225">
    <property type="entry name" value="HAMP"/>
    <property type="match status" value="1"/>
</dbReference>
<dbReference type="KEGG" id="dat:HRM2_10220"/>
<dbReference type="GO" id="GO:0005886">
    <property type="term" value="C:plasma membrane"/>
    <property type="evidence" value="ECO:0007669"/>
    <property type="project" value="UniProtKB-SubCell"/>
</dbReference>
<keyword evidence="6" id="KW-1133">Transmembrane helix</keyword>
<dbReference type="EMBL" id="CP001087">
    <property type="protein sequence ID" value="ACN14134.1"/>
    <property type="molecule type" value="Genomic_DNA"/>
</dbReference>
<evidence type="ECO:0000259" key="9">
    <source>
        <dbReference type="PROSITE" id="PS50885"/>
    </source>
</evidence>
<evidence type="ECO:0000256" key="6">
    <source>
        <dbReference type="SAM" id="Phobius"/>
    </source>
</evidence>
<dbReference type="eggNOG" id="COG0840">
    <property type="taxonomic scope" value="Bacteria"/>
</dbReference>
<reference evidence="10 11" key="1">
    <citation type="journal article" date="2009" name="Environ. Microbiol.">
        <title>Genome sequence of Desulfobacterium autotrophicum HRM2, a marine sulfate reducer oxidizing organic carbon completely to carbon dioxide.</title>
        <authorList>
            <person name="Strittmatter A.W."/>
            <person name="Liesegang H."/>
            <person name="Rabus R."/>
            <person name="Decker I."/>
            <person name="Amann J."/>
            <person name="Andres S."/>
            <person name="Henne A."/>
            <person name="Fricke W.F."/>
            <person name="Martinez-Arias R."/>
            <person name="Bartels D."/>
            <person name="Goesmann A."/>
            <person name="Krause L."/>
            <person name="Puehler A."/>
            <person name="Klenk H.P."/>
            <person name="Richter M."/>
            <person name="Schuler M."/>
            <person name="Gloeckner F.O."/>
            <person name="Meyerdierks A."/>
            <person name="Gottschalk G."/>
            <person name="Amann R."/>
        </authorList>
    </citation>
    <scope>NUCLEOTIDE SEQUENCE [LARGE SCALE GENOMIC DNA]</scope>
    <source>
        <strain evidence="11">ATCC 43914 / DSM 3382 / HRM2</strain>
    </source>
</reference>
<keyword evidence="6" id="KW-0812">Transmembrane</keyword>
<dbReference type="GO" id="GO:0007165">
    <property type="term" value="P:signal transduction"/>
    <property type="evidence" value="ECO:0007669"/>
    <property type="project" value="UniProtKB-KW"/>
</dbReference>
<accession>C0QL48</accession>
<evidence type="ECO:0000259" key="7">
    <source>
        <dbReference type="PROSITE" id="PS50111"/>
    </source>
</evidence>
<dbReference type="RefSeq" id="WP_015902923.1">
    <property type="nucleotide sequence ID" value="NC_012108.1"/>
</dbReference>
<feature type="transmembrane region" description="Helical" evidence="6">
    <location>
        <begin position="16"/>
        <end position="37"/>
    </location>
</feature>
<gene>
    <name evidence="10" type="primary">mcpA2</name>
    <name evidence="10" type="ordered locus">HRM2_10220</name>
</gene>
<dbReference type="PROSITE" id="PS50111">
    <property type="entry name" value="CHEMOTAXIS_TRANSDUC_2"/>
    <property type="match status" value="1"/>
</dbReference>
<keyword evidence="2" id="KW-0997">Cell inner membrane</keyword>
<comment type="similarity">
    <text evidence="4">Belongs to the methyl-accepting chemotaxis (MCP) protein family.</text>
</comment>
<dbReference type="CDD" id="cd12912">
    <property type="entry name" value="PDC2_MCP_like"/>
    <property type="match status" value="1"/>
</dbReference>
<feature type="domain" description="Methyl-accepting transducer" evidence="7">
    <location>
        <begin position="398"/>
        <end position="627"/>
    </location>
</feature>
<evidence type="ECO:0000259" key="8">
    <source>
        <dbReference type="PROSITE" id="PS50192"/>
    </source>
</evidence>
<feature type="domain" description="HAMP" evidence="9">
    <location>
        <begin position="318"/>
        <end position="372"/>
    </location>
</feature>
<dbReference type="PANTHER" id="PTHR32089:SF112">
    <property type="entry name" value="LYSOZYME-LIKE PROTEIN-RELATED"/>
    <property type="match status" value="1"/>
</dbReference>
<dbReference type="Pfam" id="PF00015">
    <property type="entry name" value="MCPsignal"/>
    <property type="match status" value="1"/>
</dbReference>
<protein>
    <submittedName>
        <fullName evidence="10">McpA2</fullName>
    </submittedName>
</protein>
<dbReference type="HOGENOM" id="CLU_000445_107_19_7"/>
<dbReference type="STRING" id="177437.HRM2_10220"/>
<dbReference type="PROSITE" id="PS50192">
    <property type="entry name" value="T_SNARE"/>
    <property type="match status" value="1"/>
</dbReference>
<keyword evidence="3 5" id="KW-0807">Transducer</keyword>
<dbReference type="SMART" id="SM00304">
    <property type="entry name" value="HAMP"/>
    <property type="match status" value="1"/>
</dbReference>
<evidence type="ECO:0000313" key="10">
    <source>
        <dbReference type="EMBL" id="ACN14134.1"/>
    </source>
</evidence>
<evidence type="ECO:0000256" key="5">
    <source>
        <dbReference type="PROSITE-ProRule" id="PRU00284"/>
    </source>
</evidence>
<keyword evidence="6" id="KW-0472">Membrane</keyword>
<proteinExistence type="inferred from homology"/>
<evidence type="ECO:0000256" key="4">
    <source>
        <dbReference type="ARBA" id="ARBA00029447"/>
    </source>
</evidence>
<sequence length="663" mass="72713">MSRQTPAFRFGIQTKILIPMVIMLFASILVISIYSYLQQKRIINNLMNNIVTTALEQIIQGVDQSENGISALKTALNKNYLRQVRAIRKIFEVTQQPPTTEQAIALAKDIGVDEIHVVDADGILKWGNIPEFYGFDFHTTDQTQPLIAGLTQKRFELAQAPQARGTDKVLFQYITVARQDRPGLIQIGVQPRELQELIQKTDIQAIIQGQKVGEQGYAVLIDIKGTTIADPDPQKIGTDITRFNWGKQIVDQRQGMLKYLFNKEEYLCAFQQKNDKIVIATLLTEPYMTPLKDLKTRMFMAAILSILISFMVVFLISKRIVISVNNAVTGLKNISEGEGDLTQRLEIKSSDEVGELAHWFNAFIYRMQEIVKDISSNAVTLSASSTEVSDLSIQMSQEAGGMSERSAMVAAAAEEMNSSMCSVAAASEQASLNINMMATATEEMTSTINEIAHNSEKARSVTDEMVAHARVVSGKVNELGRATMDIGKVTEAITDISEQINLLSLNATIEAARAGESGKGFAVVANEIKELAKQTSVATLEIKEKIGGVQLSTKETVAEVDKISTVIKNVNEMVTTIAAAVEEQSATTNEIASNVLQASKGIQEVNQNVAESSTASEQIAKGIFEVNHAATQMSGNSSKVNTRAHDLSKLAETLKKLVERFKI</sequence>
<organism evidence="10 11">
    <name type="scientific">Desulforapulum autotrophicum (strain ATCC 43914 / DSM 3382 / VKM B-1955 / HRM2)</name>
    <name type="common">Desulfobacterium autotrophicum</name>
    <dbReference type="NCBI Taxonomy" id="177437"/>
    <lineage>
        <taxon>Bacteria</taxon>
        <taxon>Pseudomonadati</taxon>
        <taxon>Thermodesulfobacteriota</taxon>
        <taxon>Desulfobacteria</taxon>
        <taxon>Desulfobacterales</taxon>
        <taxon>Desulfobacteraceae</taxon>
        <taxon>Desulforapulum</taxon>
    </lineage>
</organism>
<dbReference type="SUPFAM" id="SSF58104">
    <property type="entry name" value="Methyl-accepting chemotaxis protein (MCP) signaling domain"/>
    <property type="match status" value="1"/>
</dbReference>
<dbReference type="InterPro" id="IPR000727">
    <property type="entry name" value="T_SNARE_dom"/>
</dbReference>
<dbReference type="InterPro" id="IPR003660">
    <property type="entry name" value="HAMP_dom"/>
</dbReference>
<dbReference type="Gene3D" id="1.10.8.500">
    <property type="entry name" value="HAMP domain in histidine kinase"/>
    <property type="match status" value="1"/>
</dbReference>